<comment type="caution">
    <text evidence="2">The sequence shown here is derived from an EMBL/GenBank/DDBJ whole genome shotgun (WGS) entry which is preliminary data.</text>
</comment>
<evidence type="ECO:0000256" key="1">
    <source>
        <dbReference type="SAM" id="MobiDB-lite"/>
    </source>
</evidence>
<protein>
    <recommendedName>
        <fullName evidence="4">Phage integrase family protein</fullName>
    </recommendedName>
</protein>
<dbReference type="InterPro" id="IPR011010">
    <property type="entry name" value="DNA_brk_join_enz"/>
</dbReference>
<sequence length="431" mass="48056">MSISNYPSSPTQQLSVWYAKAVIPVSDKTATKYQRCYRMLQTRTALALGVEPADVTPTQILNDLDTDPTLAIGTKCVYRSAIVWALNQPDYDFHDQDRSEGLEAVRDFNPRLSRSKDKIADVISRRSRESARFIPEADLKPILDGLLSANRSKQDWAAKTTTWLIAGLATGARPGEWENAYWQDRERGILRLPNAKLKKQPPIAWAHIPQRLLTRAEADLAAMAEADPGSVTAVLKAAECDMTLVARNFAFFDEAEARTDPANEIAFESLRRLRAWELHNAGLAWRDIAVHPRRIGAVDGHLHNVQAYLAGGSDQTFKRLYDGCRKALTTACELMFEDGRLYSLYDTRSTAAANIKATFDPEVAAMLMGHYMKRRRSLKHYAGPEHAFRRGGRFAPRAADTQKQSEQVEQGTEQASGPVAPSDGLSMPTPR</sequence>
<evidence type="ECO:0008006" key="4">
    <source>
        <dbReference type="Google" id="ProtNLM"/>
    </source>
</evidence>
<dbReference type="RefSeq" id="WP_340357020.1">
    <property type="nucleotide sequence ID" value="NZ_JBBKZU010000004.1"/>
</dbReference>
<accession>A0ABU8VE40</accession>
<evidence type="ECO:0000313" key="3">
    <source>
        <dbReference type="Proteomes" id="UP001365846"/>
    </source>
</evidence>
<feature type="region of interest" description="Disordered" evidence="1">
    <location>
        <begin position="382"/>
        <end position="431"/>
    </location>
</feature>
<keyword evidence="3" id="KW-1185">Reference proteome</keyword>
<dbReference type="EMBL" id="JBBKZU010000004">
    <property type="protein sequence ID" value="MEJ8811751.1"/>
    <property type="molecule type" value="Genomic_DNA"/>
</dbReference>
<name>A0ABU8VE40_9BURK</name>
<feature type="compositionally biased region" description="Polar residues" evidence="1">
    <location>
        <begin position="401"/>
        <end position="415"/>
    </location>
</feature>
<gene>
    <name evidence="2" type="ORF">WKW77_11790</name>
</gene>
<organism evidence="2 3">
    <name type="scientific">Variovorax ureilyticus</name>
    <dbReference type="NCBI Taxonomy" id="1836198"/>
    <lineage>
        <taxon>Bacteria</taxon>
        <taxon>Pseudomonadati</taxon>
        <taxon>Pseudomonadota</taxon>
        <taxon>Betaproteobacteria</taxon>
        <taxon>Burkholderiales</taxon>
        <taxon>Comamonadaceae</taxon>
        <taxon>Variovorax</taxon>
    </lineage>
</organism>
<proteinExistence type="predicted"/>
<dbReference type="Proteomes" id="UP001365846">
    <property type="component" value="Unassembled WGS sequence"/>
</dbReference>
<evidence type="ECO:0000313" key="2">
    <source>
        <dbReference type="EMBL" id="MEJ8811751.1"/>
    </source>
</evidence>
<reference evidence="2 3" key="1">
    <citation type="submission" date="2024-03" db="EMBL/GenBank/DDBJ databases">
        <title>Novel species of the genus Variovorax.</title>
        <authorList>
            <person name="Liu Q."/>
            <person name="Xin Y.-H."/>
        </authorList>
    </citation>
    <scope>NUCLEOTIDE SEQUENCE [LARGE SCALE GENOMIC DNA]</scope>
    <source>
        <strain evidence="2 3">KACC 18899</strain>
    </source>
</reference>
<dbReference type="SUPFAM" id="SSF56349">
    <property type="entry name" value="DNA breaking-rejoining enzymes"/>
    <property type="match status" value="1"/>
</dbReference>